<evidence type="ECO:0000256" key="2">
    <source>
        <dbReference type="SAM" id="MobiDB-lite"/>
    </source>
</evidence>
<name>A0A699K6Y6_TANCI</name>
<dbReference type="EMBL" id="BKCJ010486752">
    <property type="protein sequence ID" value="GFA78149.1"/>
    <property type="molecule type" value="Genomic_DNA"/>
</dbReference>
<organism evidence="4">
    <name type="scientific">Tanacetum cinerariifolium</name>
    <name type="common">Dalmatian daisy</name>
    <name type="synonym">Chrysanthemum cinerariifolium</name>
    <dbReference type="NCBI Taxonomy" id="118510"/>
    <lineage>
        <taxon>Eukaryota</taxon>
        <taxon>Viridiplantae</taxon>
        <taxon>Streptophyta</taxon>
        <taxon>Embryophyta</taxon>
        <taxon>Tracheophyta</taxon>
        <taxon>Spermatophyta</taxon>
        <taxon>Magnoliopsida</taxon>
        <taxon>eudicotyledons</taxon>
        <taxon>Gunneridae</taxon>
        <taxon>Pentapetalae</taxon>
        <taxon>asterids</taxon>
        <taxon>campanulids</taxon>
        <taxon>Asterales</taxon>
        <taxon>Asteraceae</taxon>
        <taxon>Asteroideae</taxon>
        <taxon>Anthemideae</taxon>
        <taxon>Anthemidinae</taxon>
        <taxon>Tanacetum</taxon>
    </lineage>
</organism>
<dbReference type="GO" id="GO:0003676">
    <property type="term" value="F:nucleic acid binding"/>
    <property type="evidence" value="ECO:0007669"/>
    <property type="project" value="InterPro"/>
</dbReference>
<dbReference type="InterPro" id="IPR001878">
    <property type="entry name" value="Znf_CCHC"/>
</dbReference>
<evidence type="ECO:0000313" key="4">
    <source>
        <dbReference type="EMBL" id="GFA78149.1"/>
    </source>
</evidence>
<keyword evidence="1" id="KW-0862">Zinc</keyword>
<dbReference type="Pfam" id="PF00098">
    <property type="entry name" value="zf-CCHC"/>
    <property type="match status" value="1"/>
</dbReference>
<dbReference type="PROSITE" id="PS50158">
    <property type="entry name" value="ZF_CCHC"/>
    <property type="match status" value="1"/>
</dbReference>
<accession>A0A699K6Y6</accession>
<keyword evidence="1" id="KW-0863">Zinc-finger</keyword>
<dbReference type="GO" id="GO:0008270">
    <property type="term" value="F:zinc ion binding"/>
    <property type="evidence" value="ECO:0007669"/>
    <property type="project" value="UniProtKB-KW"/>
</dbReference>
<dbReference type="SMART" id="SM00343">
    <property type="entry name" value="ZnF_C2HC"/>
    <property type="match status" value="1"/>
</dbReference>
<protein>
    <recommendedName>
        <fullName evidence="3">CCHC-type domain-containing protein</fullName>
    </recommendedName>
</protein>
<comment type="caution">
    <text evidence="4">The sequence shown here is derived from an EMBL/GenBank/DDBJ whole genome shotgun (WGS) entry which is preliminary data.</text>
</comment>
<keyword evidence="1" id="KW-0479">Metal-binding</keyword>
<dbReference type="SUPFAM" id="SSF57756">
    <property type="entry name" value="Retrovirus zinc finger-like domains"/>
    <property type="match status" value="1"/>
</dbReference>
<evidence type="ECO:0000259" key="3">
    <source>
        <dbReference type="PROSITE" id="PS50158"/>
    </source>
</evidence>
<dbReference type="AlphaFoldDB" id="A0A699K6Y6"/>
<dbReference type="InterPro" id="IPR036875">
    <property type="entry name" value="Znf_CCHC_sf"/>
</dbReference>
<evidence type="ECO:0000256" key="1">
    <source>
        <dbReference type="PROSITE-ProRule" id="PRU00047"/>
    </source>
</evidence>
<gene>
    <name evidence="4" type="ORF">Tci_650121</name>
</gene>
<dbReference type="Gene3D" id="4.10.60.10">
    <property type="entry name" value="Zinc finger, CCHC-type"/>
    <property type="match status" value="1"/>
</dbReference>
<proteinExistence type="predicted"/>
<feature type="region of interest" description="Disordered" evidence="2">
    <location>
        <begin position="106"/>
        <end position="125"/>
    </location>
</feature>
<sequence length="262" mass="29786">MTMLTIRDRRFMKRTGRNLDINGRRISFDKSKVKCFNCYKNGHFAKECRAPKNQDNRGREYGRKTVPVETPTENALIAQDEIEGYDWSYQAEEEIPTNYAFMAFTSSGSSSSSDSENLEKAEKERDELKLTLEKLQNSSNSLNNFLDSQVSDKFKAGLGYKEITPDSSVNSTKILEKHENILDKGYHAVPPPFIGNYMPPKHDLRLIDEHIESVSVDVISNIAPSDVKTVKTINVNHKGVFNTEEPKPVMKNNSNNRGLAFR</sequence>
<reference evidence="4" key="1">
    <citation type="journal article" date="2019" name="Sci. Rep.">
        <title>Draft genome of Tanacetum cinerariifolium, the natural source of mosquito coil.</title>
        <authorList>
            <person name="Yamashiro T."/>
            <person name="Shiraishi A."/>
            <person name="Satake H."/>
            <person name="Nakayama K."/>
        </authorList>
    </citation>
    <scope>NUCLEOTIDE SEQUENCE</scope>
</reference>
<feature type="domain" description="CCHC-type" evidence="3">
    <location>
        <begin position="34"/>
        <end position="49"/>
    </location>
</feature>
<feature type="compositionally biased region" description="Low complexity" evidence="2">
    <location>
        <begin position="106"/>
        <end position="115"/>
    </location>
</feature>